<dbReference type="GO" id="GO:0009307">
    <property type="term" value="P:DNA restriction-modification system"/>
    <property type="evidence" value="ECO:0007669"/>
    <property type="project" value="UniProtKB-KW"/>
</dbReference>
<proteinExistence type="inferred from homology"/>
<dbReference type="EC" id="3.1.21.3" evidence="5"/>
<dbReference type="SUPFAM" id="SSF116734">
    <property type="entry name" value="DNA methylase specificity domain"/>
    <property type="match status" value="2"/>
</dbReference>
<protein>
    <submittedName>
        <fullName evidence="5">Type I restriction enzyme, S subunit</fullName>
        <ecNumber evidence="5">3.1.21.3</ecNumber>
    </submittedName>
</protein>
<keyword evidence="3" id="KW-0238">DNA-binding</keyword>
<dbReference type="REBASE" id="190897">
    <property type="entry name" value="S.Ban178ORF3970P"/>
</dbReference>
<dbReference type="KEGG" id="bapa:BBC0178_003960"/>
<sequence length="411" mass="46523">MMYFFDEIELGEFIELKRGYDLPYTKRNKGNIPIVTSSGINDFHNVPMVHGPGVVTGRYGTIGEIFYLNEDFWPLNTTLYVCDFKGNNPKFVYYFLKTIDWQQFNDKSGVPGINRNDVHALIVKVPSTVKHQTLIADALYLFDQKIELNKKMNETLEQMAQAVFQDWFVDFGPVKRKAKGITDPVAILGGFIPDTAKAQEIANLFPDQFAENGLPEGWVQSKLGHEFNVTMGQSPPGSTYNEINEGLPFFQGRRDFGFRFPKNRVYCNKPSRIAEKNWTLVSVRAPVGDINRSHEKSCIGRGVSTLIHKSGLASYTYYYALALKRVFEHYNSNGTVFGSINKKQLEDITILAPNLSIVQTFDDLITGVDQFILNNTDQNHTLAEMRDLLLPKLMSGEISVDELEKKMGGVL</sequence>
<dbReference type="Proteomes" id="UP000189660">
    <property type="component" value="Chromosome"/>
</dbReference>
<evidence type="ECO:0000313" key="5">
    <source>
        <dbReference type="EMBL" id="AQT41898.1"/>
    </source>
</evidence>
<feature type="domain" description="Type I restriction modification DNA specificity" evidence="4">
    <location>
        <begin position="6"/>
        <end position="158"/>
    </location>
</feature>
<organism evidence="5 6">
    <name type="scientific">Bartonella apihabitans</name>
    <dbReference type="NCBI Taxonomy" id="2750929"/>
    <lineage>
        <taxon>Bacteria</taxon>
        <taxon>Pseudomonadati</taxon>
        <taxon>Pseudomonadota</taxon>
        <taxon>Alphaproteobacteria</taxon>
        <taxon>Hyphomicrobiales</taxon>
        <taxon>Bartonellaceae</taxon>
        <taxon>Bartonella</taxon>
    </lineage>
</organism>
<feature type="domain" description="Type I restriction modification DNA specificity" evidence="4">
    <location>
        <begin position="215"/>
        <end position="365"/>
    </location>
</feature>
<evidence type="ECO:0000259" key="4">
    <source>
        <dbReference type="Pfam" id="PF01420"/>
    </source>
</evidence>
<dbReference type="AlphaFoldDB" id="A0A1U9M9C0"/>
<dbReference type="GO" id="GO:0009035">
    <property type="term" value="F:type I site-specific deoxyribonuclease activity"/>
    <property type="evidence" value="ECO:0007669"/>
    <property type="project" value="UniProtKB-EC"/>
</dbReference>
<dbReference type="InterPro" id="IPR052021">
    <property type="entry name" value="Type-I_RS_S_subunit"/>
</dbReference>
<dbReference type="EMBL" id="CP015820">
    <property type="protein sequence ID" value="AQT41898.1"/>
    <property type="molecule type" value="Genomic_DNA"/>
</dbReference>
<evidence type="ECO:0000256" key="1">
    <source>
        <dbReference type="ARBA" id="ARBA00010923"/>
    </source>
</evidence>
<reference evidence="5 6" key="1">
    <citation type="submission" date="2016-11" db="EMBL/GenBank/DDBJ databases">
        <title>Comparative genomics of Bartonella apis.</title>
        <authorList>
            <person name="Engel P."/>
        </authorList>
    </citation>
    <scope>NUCLEOTIDE SEQUENCE [LARGE SCALE GENOMIC DNA]</scope>
    <source>
        <strain evidence="5 6">BBC0178</strain>
    </source>
</reference>
<keyword evidence="5" id="KW-0378">Hydrolase</keyword>
<dbReference type="InterPro" id="IPR000055">
    <property type="entry name" value="Restrct_endonuc_typeI_TRD"/>
</dbReference>
<dbReference type="RefSeq" id="WP_078039024.1">
    <property type="nucleotide sequence ID" value="NZ_CP015820.1"/>
</dbReference>
<comment type="similarity">
    <text evidence="1">Belongs to the type-I restriction system S methylase family.</text>
</comment>
<dbReference type="Pfam" id="PF01420">
    <property type="entry name" value="Methylase_S"/>
    <property type="match status" value="2"/>
</dbReference>
<dbReference type="CDD" id="cd17267">
    <property type="entry name" value="RMtype1_S_EcoAO83I-TRD1-CR1_like"/>
    <property type="match status" value="1"/>
</dbReference>
<evidence type="ECO:0000256" key="2">
    <source>
        <dbReference type="ARBA" id="ARBA00022747"/>
    </source>
</evidence>
<name>A0A1U9M9C0_9HYPH</name>
<dbReference type="GO" id="GO:0003677">
    <property type="term" value="F:DNA binding"/>
    <property type="evidence" value="ECO:0007669"/>
    <property type="project" value="UniProtKB-KW"/>
</dbReference>
<dbReference type="PANTHER" id="PTHR30408:SF13">
    <property type="entry name" value="TYPE I RESTRICTION ENZYME HINDI SPECIFICITY SUBUNIT"/>
    <property type="match status" value="1"/>
</dbReference>
<accession>A0A1U9M9C0</accession>
<evidence type="ECO:0000256" key="3">
    <source>
        <dbReference type="ARBA" id="ARBA00023125"/>
    </source>
</evidence>
<keyword evidence="6" id="KW-1185">Reference proteome</keyword>
<dbReference type="PANTHER" id="PTHR30408">
    <property type="entry name" value="TYPE-1 RESTRICTION ENZYME ECOKI SPECIFICITY PROTEIN"/>
    <property type="match status" value="1"/>
</dbReference>
<keyword evidence="2" id="KW-0680">Restriction system</keyword>
<dbReference type="InterPro" id="IPR044946">
    <property type="entry name" value="Restrct_endonuc_typeI_TRD_sf"/>
</dbReference>
<dbReference type="Gene3D" id="3.90.220.20">
    <property type="entry name" value="DNA methylase specificity domains"/>
    <property type="match status" value="2"/>
</dbReference>
<dbReference type="CDD" id="cd17495">
    <property type="entry name" value="RMtype1_S_Cep9333ORF4827P-TRD2-CR2_like"/>
    <property type="match status" value="1"/>
</dbReference>
<dbReference type="OrthoDB" id="164285at2"/>
<gene>
    <name evidence="5" type="ORF">BBC0178_003960</name>
</gene>
<evidence type="ECO:0000313" key="6">
    <source>
        <dbReference type="Proteomes" id="UP000189660"/>
    </source>
</evidence>